<sequence>MLTDPELIAAAILVPKFKTCWTSDECVLKLGLDYIKSHLKEQVVVMTEGGDTYHSSEEEDFFSAIKESRSQENTKQLETYLGCPGNRCRGDSPALACITRSSADTSPAADPPRLCRIDCTEMKLNPGQASLQSFRLHPFSVSSAMRAWA</sequence>
<gene>
    <name evidence="1" type="ORF">DPEC_G00221160</name>
</gene>
<evidence type="ECO:0000313" key="1">
    <source>
        <dbReference type="EMBL" id="KAJ7998290.1"/>
    </source>
</evidence>
<evidence type="ECO:0000313" key="2">
    <source>
        <dbReference type="Proteomes" id="UP001157502"/>
    </source>
</evidence>
<comment type="caution">
    <text evidence="1">The sequence shown here is derived from an EMBL/GenBank/DDBJ whole genome shotgun (WGS) entry which is preliminary data.</text>
</comment>
<reference evidence="1" key="1">
    <citation type="submission" date="2021-05" db="EMBL/GenBank/DDBJ databases">
        <authorList>
            <person name="Pan Q."/>
            <person name="Jouanno E."/>
            <person name="Zahm M."/>
            <person name="Klopp C."/>
            <person name="Cabau C."/>
            <person name="Louis A."/>
            <person name="Berthelot C."/>
            <person name="Parey E."/>
            <person name="Roest Crollius H."/>
            <person name="Montfort J."/>
            <person name="Robinson-Rechavi M."/>
            <person name="Bouchez O."/>
            <person name="Lampietro C."/>
            <person name="Lopez Roques C."/>
            <person name="Donnadieu C."/>
            <person name="Postlethwait J."/>
            <person name="Bobe J."/>
            <person name="Dillon D."/>
            <person name="Chandos A."/>
            <person name="von Hippel F."/>
            <person name="Guiguen Y."/>
        </authorList>
    </citation>
    <scope>NUCLEOTIDE SEQUENCE</scope>
    <source>
        <strain evidence="1">YG-Jan2019</strain>
    </source>
</reference>
<accession>A0ACC2G3Z7</accession>
<organism evidence="1 2">
    <name type="scientific">Dallia pectoralis</name>
    <name type="common">Alaska blackfish</name>
    <dbReference type="NCBI Taxonomy" id="75939"/>
    <lineage>
        <taxon>Eukaryota</taxon>
        <taxon>Metazoa</taxon>
        <taxon>Chordata</taxon>
        <taxon>Craniata</taxon>
        <taxon>Vertebrata</taxon>
        <taxon>Euteleostomi</taxon>
        <taxon>Actinopterygii</taxon>
        <taxon>Neopterygii</taxon>
        <taxon>Teleostei</taxon>
        <taxon>Protacanthopterygii</taxon>
        <taxon>Esociformes</taxon>
        <taxon>Umbridae</taxon>
        <taxon>Dallia</taxon>
    </lineage>
</organism>
<dbReference type="Proteomes" id="UP001157502">
    <property type="component" value="Chromosome 18"/>
</dbReference>
<proteinExistence type="predicted"/>
<name>A0ACC2G3Z7_DALPE</name>
<keyword evidence="2" id="KW-1185">Reference proteome</keyword>
<protein>
    <submittedName>
        <fullName evidence="1">Uncharacterized protein</fullName>
    </submittedName>
</protein>
<dbReference type="EMBL" id="CM055745">
    <property type="protein sequence ID" value="KAJ7998290.1"/>
    <property type="molecule type" value="Genomic_DNA"/>
</dbReference>